<dbReference type="STRING" id="543379.A0A232FKE3"/>
<evidence type="ECO:0000313" key="2">
    <source>
        <dbReference type="Proteomes" id="UP000215335"/>
    </source>
</evidence>
<proteinExistence type="predicted"/>
<dbReference type="PANTHER" id="PTHR31511">
    <property type="entry name" value="PROTEIN CBG23764"/>
    <property type="match status" value="1"/>
</dbReference>
<dbReference type="AlphaFoldDB" id="A0A232FKE3"/>
<keyword evidence="2" id="KW-1185">Reference proteome</keyword>
<accession>A0A232FKE3</accession>
<comment type="caution">
    <text evidence="1">The sequence shown here is derived from an EMBL/GenBank/DDBJ whole genome shotgun (WGS) entry which is preliminary data.</text>
</comment>
<sequence>MNNAFKNRIRTAVIANLTHIDIINFLQDSAILFSRRIKSMMRSIDKALKINTVLSCKFTKTCMKSNENVGEKEEECIETKYFNTKNHECVSATLLNKSFKSNVIEPLLTDIEEFQERDFGWTLHSIENIHININKFNPMRTGSSYIPLPGFIEKRKACISVKNYDNKCFIWAILFALCPVKHGNHSNRLNSYIQYF</sequence>
<protein>
    <submittedName>
        <fullName evidence="1">Uncharacterized protein</fullName>
    </submittedName>
</protein>
<reference evidence="1 2" key="1">
    <citation type="journal article" date="2017" name="Curr. Biol.">
        <title>The Evolution of Venom by Co-option of Single-Copy Genes.</title>
        <authorList>
            <person name="Martinson E.O."/>
            <person name="Mrinalini"/>
            <person name="Kelkar Y.D."/>
            <person name="Chang C.H."/>
            <person name="Werren J.H."/>
        </authorList>
    </citation>
    <scope>NUCLEOTIDE SEQUENCE [LARGE SCALE GENOMIC DNA]</scope>
    <source>
        <strain evidence="1 2">Alberta</strain>
        <tissue evidence="1">Whole body</tissue>
    </source>
</reference>
<gene>
    <name evidence="1" type="ORF">TSAR_007785</name>
</gene>
<evidence type="ECO:0000313" key="1">
    <source>
        <dbReference type="EMBL" id="OXU31211.1"/>
    </source>
</evidence>
<dbReference type="PANTHER" id="PTHR31511:SF12">
    <property type="entry name" value="RHO TERMINATION FACTOR N-TERMINAL DOMAIN-CONTAINING PROTEIN"/>
    <property type="match status" value="1"/>
</dbReference>
<name>A0A232FKE3_9HYME</name>
<dbReference type="EMBL" id="NNAY01000076">
    <property type="protein sequence ID" value="OXU31211.1"/>
    <property type="molecule type" value="Genomic_DNA"/>
</dbReference>
<dbReference type="OrthoDB" id="7694315at2759"/>
<organism evidence="1 2">
    <name type="scientific">Trichomalopsis sarcophagae</name>
    <dbReference type="NCBI Taxonomy" id="543379"/>
    <lineage>
        <taxon>Eukaryota</taxon>
        <taxon>Metazoa</taxon>
        <taxon>Ecdysozoa</taxon>
        <taxon>Arthropoda</taxon>
        <taxon>Hexapoda</taxon>
        <taxon>Insecta</taxon>
        <taxon>Pterygota</taxon>
        <taxon>Neoptera</taxon>
        <taxon>Endopterygota</taxon>
        <taxon>Hymenoptera</taxon>
        <taxon>Apocrita</taxon>
        <taxon>Proctotrupomorpha</taxon>
        <taxon>Chalcidoidea</taxon>
        <taxon>Pteromalidae</taxon>
        <taxon>Pteromalinae</taxon>
        <taxon>Trichomalopsis</taxon>
    </lineage>
</organism>
<dbReference type="Proteomes" id="UP000215335">
    <property type="component" value="Unassembled WGS sequence"/>
</dbReference>